<dbReference type="AlphaFoldDB" id="A0A6L5Z5C4"/>
<comment type="similarity">
    <text evidence="1">Belongs to the ATP12 family.</text>
</comment>
<proteinExistence type="inferred from homology"/>
<dbReference type="InterPro" id="IPR042272">
    <property type="entry name" value="ATP12_ATP_synth-F1-assembly_N"/>
</dbReference>
<evidence type="ECO:0000313" key="5">
    <source>
        <dbReference type="Proteomes" id="UP000474957"/>
    </source>
</evidence>
<comment type="caution">
    <text evidence="4">The sequence shown here is derived from an EMBL/GenBank/DDBJ whole genome shotgun (WGS) entry which is preliminary data.</text>
</comment>
<evidence type="ECO:0000256" key="3">
    <source>
        <dbReference type="ARBA" id="ARBA00023186"/>
    </source>
</evidence>
<dbReference type="Gene3D" id="3.30.2180.10">
    <property type="entry name" value="ATP12-like"/>
    <property type="match status" value="1"/>
</dbReference>
<dbReference type="PANTHER" id="PTHR21013">
    <property type="entry name" value="ATP SYNTHASE MITOCHONDRIAL F1 COMPLEX ASSEMBLY FACTOR 2/ATP12 PROTEIN, MITOCHONDRIAL PRECURSOR"/>
    <property type="match status" value="1"/>
</dbReference>
<keyword evidence="2" id="KW-0809">Transit peptide</keyword>
<dbReference type="SUPFAM" id="SSF160909">
    <property type="entry name" value="ATP12-like"/>
    <property type="match status" value="1"/>
</dbReference>
<keyword evidence="5" id="KW-1185">Reference proteome</keyword>
<dbReference type="InterPro" id="IPR023335">
    <property type="entry name" value="ATP12_ortho_dom_sf"/>
</dbReference>
<keyword evidence="3" id="KW-0143">Chaperone</keyword>
<dbReference type="PANTHER" id="PTHR21013:SF10">
    <property type="entry name" value="ATP SYNTHASE MITOCHONDRIAL F1 COMPLEX ASSEMBLY FACTOR 2"/>
    <property type="match status" value="1"/>
</dbReference>
<dbReference type="Gene3D" id="1.10.3580.10">
    <property type="entry name" value="ATP12 ATPase"/>
    <property type="match status" value="1"/>
</dbReference>
<reference evidence="4 5" key="1">
    <citation type="submission" date="2019-10" db="EMBL/GenBank/DDBJ databases">
        <title>Cognatihalovulum marinum gen. nov. sp. nov., a new member of the family Rhodobacteraceae isolated from deep seawater of the Northwest Indian Ocean.</title>
        <authorList>
            <person name="Ruan C."/>
            <person name="Wang J."/>
            <person name="Zheng X."/>
            <person name="Song L."/>
            <person name="Zhu Y."/>
            <person name="Huang Y."/>
            <person name="Lu Z."/>
            <person name="Du W."/>
            <person name="Huang L."/>
            <person name="Dai X."/>
        </authorList>
    </citation>
    <scope>NUCLEOTIDE SEQUENCE [LARGE SCALE GENOMIC DNA]</scope>
    <source>
        <strain evidence="4 5">2CG4</strain>
    </source>
</reference>
<dbReference type="Pfam" id="PF07542">
    <property type="entry name" value="ATP12"/>
    <property type="match status" value="1"/>
</dbReference>
<gene>
    <name evidence="4" type="ORF">GE300_18725</name>
</gene>
<dbReference type="EMBL" id="WIND01000022">
    <property type="protein sequence ID" value="MSU91617.1"/>
    <property type="molecule type" value="Genomic_DNA"/>
</dbReference>
<name>A0A6L5Z5C4_9RHOB</name>
<dbReference type="InterPro" id="IPR011419">
    <property type="entry name" value="ATP12_ATP_synth-F1-assembly"/>
</dbReference>
<dbReference type="RefSeq" id="WP_154448953.1">
    <property type="nucleotide sequence ID" value="NZ_WIND01000022.1"/>
</dbReference>
<organism evidence="4 5">
    <name type="scientific">Halovulum marinum</name>
    <dbReference type="NCBI Taxonomy" id="2662447"/>
    <lineage>
        <taxon>Bacteria</taxon>
        <taxon>Pseudomonadati</taxon>
        <taxon>Pseudomonadota</taxon>
        <taxon>Alphaproteobacteria</taxon>
        <taxon>Rhodobacterales</taxon>
        <taxon>Paracoccaceae</taxon>
        <taxon>Halovulum</taxon>
    </lineage>
</organism>
<sequence length="257" mass="27141">MTPPHKRRFWNTVAVRAAAPGFEVTLDQRPLRTPAKAALVLPCRPLAEAVAQEWDAQGAEIRPQDMPLTRAANAAIDKVSVNRAAVAEMLSAYGATDLLCYRAEAPEGLVERQIAAWDPWLNWAEAEMSAPLLRIAGVMHAPQPEPSLRRLADAVAGHDAFEMTALHDLVTLTGSLVLGLAVSRGALSADAAWTASRVDETWQEELWGRDAEAHALAEERRGAVLVAGQLLSLLRGTEMLGAAGAGSGAGGGSGCGS</sequence>
<evidence type="ECO:0000256" key="1">
    <source>
        <dbReference type="ARBA" id="ARBA00008231"/>
    </source>
</evidence>
<protein>
    <submittedName>
        <fullName evidence="4">ATPase</fullName>
    </submittedName>
</protein>
<dbReference type="Proteomes" id="UP000474957">
    <property type="component" value="Unassembled WGS sequence"/>
</dbReference>
<evidence type="ECO:0000313" key="4">
    <source>
        <dbReference type="EMBL" id="MSU91617.1"/>
    </source>
</evidence>
<dbReference type="GO" id="GO:0043461">
    <property type="term" value="P:proton-transporting ATP synthase complex assembly"/>
    <property type="evidence" value="ECO:0007669"/>
    <property type="project" value="InterPro"/>
</dbReference>
<evidence type="ECO:0000256" key="2">
    <source>
        <dbReference type="ARBA" id="ARBA00022946"/>
    </source>
</evidence>
<accession>A0A6L5Z5C4</accession>